<keyword evidence="13" id="KW-1185">Reference proteome</keyword>
<gene>
    <name evidence="12" type="ORF">GH714_041647</name>
</gene>
<evidence type="ECO:0000256" key="2">
    <source>
        <dbReference type="ARBA" id="ARBA00004127"/>
    </source>
</evidence>
<dbReference type="GO" id="GO:0061630">
    <property type="term" value="F:ubiquitin protein ligase activity"/>
    <property type="evidence" value="ECO:0007669"/>
    <property type="project" value="UniProtKB-EC"/>
</dbReference>
<evidence type="ECO:0000313" key="12">
    <source>
        <dbReference type="EMBL" id="KAF2316306.1"/>
    </source>
</evidence>
<name>A0A6A6MVH9_HEVBR</name>
<feature type="domain" description="SWEET-like" evidence="11">
    <location>
        <begin position="1"/>
        <end position="71"/>
    </location>
</feature>
<keyword evidence="8 10" id="KW-1133">Transmembrane helix</keyword>
<evidence type="ECO:0000256" key="1">
    <source>
        <dbReference type="ARBA" id="ARBA00000900"/>
    </source>
</evidence>
<keyword evidence="7" id="KW-0833">Ubl conjugation pathway</keyword>
<feature type="transmembrane region" description="Helical" evidence="10">
    <location>
        <begin position="88"/>
        <end position="110"/>
    </location>
</feature>
<comment type="pathway">
    <text evidence="3">Protein modification; protein ubiquitination.</text>
</comment>
<proteinExistence type="predicted"/>
<dbReference type="GO" id="GO:0012505">
    <property type="term" value="C:endomembrane system"/>
    <property type="evidence" value="ECO:0007669"/>
    <property type="project" value="UniProtKB-SubCell"/>
</dbReference>
<sequence length="139" mass="15779">MLVVLTLGHMIPLVLNIEALFFSKQNRQSFQRASGGLLEMNEVIVRAVTMVAFLLKVRLLQLVLSARAHYYNDDFDWSYMYANPAADYYSTACDVIIPLGGLLSAAIIYLQQRNGGRCFLPKRFKELKVYEKVPVTSEP</sequence>
<evidence type="ECO:0000259" key="11">
    <source>
        <dbReference type="Pfam" id="PF11145"/>
    </source>
</evidence>
<evidence type="ECO:0000256" key="5">
    <source>
        <dbReference type="ARBA" id="ARBA00022679"/>
    </source>
</evidence>
<evidence type="ECO:0000256" key="9">
    <source>
        <dbReference type="ARBA" id="ARBA00023136"/>
    </source>
</evidence>
<protein>
    <recommendedName>
        <fullName evidence="4">RING-type E3 ubiquitin transferase</fullName>
        <ecNumber evidence="4">2.3.2.27</ecNumber>
    </recommendedName>
</protein>
<evidence type="ECO:0000256" key="7">
    <source>
        <dbReference type="ARBA" id="ARBA00022786"/>
    </source>
</evidence>
<feature type="domain" description="SWEET-like" evidence="11">
    <location>
        <begin position="72"/>
        <end position="124"/>
    </location>
</feature>
<feature type="transmembrane region" description="Helical" evidence="10">
    <location>
        <begin position="43"/>
        <end position="68"/>
    </location>
</feature>
<evidence type="ECO:0000256" key="10">
    <source>
        <dbReference type="SAM" id="Phobius"/>
    </source>
</evidence>
<organism evidence="12 13">
    <name type="scientific">Hevea brasiliensis</name>
    <name type="common">Para rubber tree</name>
    <name type="synonym">Siphonia brasiliensis</name>
    <dbReference type="NCBI Taxonomy" id="3981"/>
    <lineage>
        <taxon>Eukaryota</taxon>
        <taxon>Viridiplantae</taxon>
        <taxon>Streptophyta</taxon>
        <taxon>Embryophyta</taxon>
        <taxon>Tracheophyta</taxon>
        <taxon>Spermatophyta</taxon>
        <taxon>Magnoliopsida</taxon>
        <taxon>eudicotyledons</taxon>
        <taxon>Gunneridae</taxon>
        <taxon>Pentapetalae</taxon>
        <taxon>rosids</taxon>
        <taxon>fabids</taxon>
        <taxon>Malpighiales</taxon>
        <taxon>Euphorbiaceae</taxon>
        <taxon>Crotonoideae</taxon>
        <taxon>Micrandreae</taxon>
        <taxon>Hevea</taxon>
    </lineage>
</organism>
<dbReference type="EMBL" id="JAAGAX010000005">
    <property type="protein sequence ID" value="KAF2316306.1"/>
    <property type="molecule type" value="Genomic_DNA"/>
</dbReference>
<dbReference type="Pfam" id="PF11145">
    <property type="entry name" value="DUF2921"/>
    <property type="match status" value="2"/>
</dbReference>
<comment type="catalytic activity">
    <reaction evidence="1">
        <text>S-ubiquitinyl-[E2 ubiquitin-conjugating enzyme]-L-cysteine + [acceptor protein]-L-lysine = [E2 ubiquitin-conjugating enzyme]-L-cysteine + N(6)-ubiquitinyl-[acceptor protein]-L-lysine.</text>
        <dbReference type="EC" id="2.3.2.27"/>
    </reaction>
</comment>
<dbReference type="InterPro" id="IPR021319">
    <property type="entry name" value="DUF2921"/>
</dbReference>
<keyword evidence="5" id="KW-0808">Transferase</keyword>
<evidence type="ECO:0000256" key="6">
    <source>
        <dbReference type="ARBA" id="ARBA00022692"/>
    </source>
</evidence>
<accession>A0A6A6MVH9</accession>
<dbReference type="PANTHER" id="PTHR33389">
    <property type="entry name" value="FAMILY PROTEIN, PUTATIVE (DUF2921)-RELATED"/>
    <property type="match status" value="1"/>
</dbReference>
<dbReference type="AlphaFoldDB" id="A0A6A6MVH9"/>
<comment type="subcellular location">
    <subcellularLocation>
        <location evidence="2">Endomembrane system</location>
        <topology evidence="2">Multi-pass membrane protein</topology>
    </subcellularLocation>
</comment>
<dbReference type="Proteomes" id="UP000467840">
    <property type="component" value="Chromosome 15"/>
</dbReference>
<evidence type="ECO:0000256" key="4">
    <source>
        <dbReference type="ARBA" id="ARBA00012483"/>
    </source>
</evidence>
<evidence type="ECO:0000256" key="8">
    <source>
        <dbReference type="ARBA" id="ARBA00022989"/>
    </source>
</evidence>
<evidence type="ECO:0000313" key="13">
    <source>
        <dbReference type="Proteomes" id="UP000467840"/>
    </source>
</evidence>
<keyword evidence="6 10" id="KW-0812">Transmembrane</keyword>
<keyword evidence="9 10" id="KW-0472">Membrane</keyword>
<dbReference type="EC" id="2.3.2.27" evidence="4"/>
<feature type="transmembrane region" description="Helical" evidence="10">
    <location>
        <begin position="6"/>
        <end position="22"/>
    </location>
</feature>
<dbReference type="PANTHER" id="PTHR33389:SF18">
    <property type="entry name" value="OS01G0677900 PROTEIN"/>
    <property type="match status" value="1"/>
</dbReference>
<reference evidence="12 13" key="1">
    <citation type="journal article" date="2020" name="Mol. Plant">
        <title>The Chromosome-Based Rubber Tree Genome Provides New Insights into Spurge Genome Evolution and Rubber Biosynthesis.</title>
        <authorList>
            <person name="Liu J."/>
            <person name="Shi C."/>
            <person name="Shi C.C."/>
            <person name="Li W."/>
            <person name="Zhang Q.J."/>
            <person name="Zhang Y."/>
            <person name="Li K."/>
            <person name="Lu H.F."/>
            <person name="Shi C."/>
            <person name="Zhu S.T."/>
            <person name="Xiao Z.Y."/>
            <person name="Nan H."/>
            <person name="Yue Y."/>
            <person name="Zhu X.G."/>
            <person name="Wu Y."/>
            <person name="Hong X.N."/>
            <person name="Fan G.Y."/>
            <person name="Tong Y."/>
            <person name="Zhang D."/>
            <person name="Mao C.L."/>
            <person name="Liu Y.L."/>
            <person name="Hao S.J."/>
            <person name="Liu W.Q."/>
            <person name="Lv M.Q."/>
            <person name="Zhang H.B."/>
            <person name="Liu Y."/>
            <person name="Hu-Tang G.R."/>
            <person name="Wang J.P."/>
            <person name="Wang J.H."/>
            <person name="Sun Y.H."/>
            <person name="Ni S.B."/>
            <person name="Chen W.B."/>
            <person name="Zhang X.C."/>
            <person name="Jiao Y.N."/>
            <person name="Eichler E.E."/>
            <person name="Li G.H."/>
            <person name="Liu X."/>
            <person name="Gao L.Z."/>
        </authorList>
    </citation>
    <scope>NUCLEOTIDE SEQUENCE [LARGE SCALE GENOMIC DNA]</scope>
    <source>
        <strain evidence="13">cv. GT1</strain>
        <tissue evidence="12">Leaf</tissue>
    </source>
</reference>
<comment type="caution">
    <text evidence="12">The sequence shown here is derived from an EMBL/GenBank/DDBJ whole genome shotgun (WGS) entry which is preliminary data.</text>
</comment>
<evidence type="ECO:0000256" key="3">
    <source>
        <dbReference type="ARBA" id="ARBA00004906"/>
    </source>
</evidence>